<evidence type="ECO:0000256" key="9">
    <source>
        <dbReference type="ARBA" id="ARBA00023204"/>
    </source>
</evidence>
<evidence type="ECO:0000256" key="3">
    <source>
        <dbReference type="ARBA" id="ARBA00022763"/>
    </source>
</evidence>
<accession>A0A917JZY2</accession>
<evidence type="ECO:0000256" key="6">
    <source>
        <dbReference type="ARBA" id="ARBA00022839"/>
    </source>
</evidence>
<evidence type="ECO:0000256" key="1">
    <source>
        <dbReference type="ARBA" id="ARBA00022722"/>
    </source>
</evidence>
<dbReference type="GO" id="GO:0003677">
    <property type="term" value="F:DNA binding"/>
    <property type="evidence" value="ECO:0007669"/>
    <property type="project" value="UniProtKB-UniRule"/>
</dbReference>
<dbReference type="Pfam" id="PF17946">
    <property type="entry name" value="RecC_C"/>
    <property type="match status" value="1"/>
</dbReference>
<reference evidence="13" key="2">
    <citation type="submission" date="2020-09" db="EMBL/GenBank/DDBJ databases">
        <authorList>
            <person name="Sun Q."/>
            <person name="Ohkuma M."/>
        </authorList>
    </citation>
    <scope>NUCLEOTIDE SEQUENCE</scope>
    <source>
        <strain evidence="13">JCM 30804</strain>
    </source>
</reference>
<evidence type="ECO:0000259" key="12">
    <source>
        <dbReference type="Pfam" id="PF17946"/>
    </source>
</evidence>
<proteinExistence type="inferred from homology"/>
<dbReference type="RefSeq" id="WP_188922517.1">
    <property type="nucleotide sequence ID" value="NZ_BMPZ01000011.1"/>
</dbReference>
<evidence type="ECO:0000256" key="2">
    <source>
        <dbReference type="ARBA" id="ARBA00022741"/>
    </source>
</evidence>
<keyword evidence="3 10" id="KW-0227">DNA damage</keyword>
<comment type="caution">
    <text evidence="13">The sequence shown here is derived from an EMBL/GenBank/DDBJ whole genome shotgun (WGS) entry which is preliminary data.</text>
</comment>
<keyword evidence="4 10" id="KW-0378">Hydrolase</keyword>
<dbReference type="SUPFAM" id="SSF52540">
    <property type="entry name" value="P-loop containing nucleoside triphosphate hydrolases"/>
    <property type="match status" value="2"/>
</dbReference>
<dbReference type="GO" id="GO:0000724">
    <property type="term" value="P:double-strand break repair via homologous recombination"/>
    <property type="evidence" value="ECO:0007669"/>
    <property type="project" value="UniProtKB-UniRule"/>
</dbReference>
<gene>
    <name evidence="10 13" type="primary">recC</name>
    <name evidence="13" type="ORF">GCM10009332_30430</name>
</gene>
<evidence type="ECO:0000256" key="10">
    <source>
        <dbReference type="HAMAP-Rule" id="MF_01486"/>
    </source>
</evidence>
<organism evidence="13 14">
    <name type="scientific">Shewanella gelidii</name>
    <dbReference type="NCBI Taxonomy" id="1642821"/>
    <lineage>
        <taxon>Bacteria</taxon>
        <taxon>Pseudomonadati</taxon>
        <taxon>Pseudomonadota</taxon>
        <taxon>Gammaproteobacteria</taxon>
        <taxon>Alteromonadales</taxon>
        <taxon>Shewanellaceae</taxon>
        <taxon>Shewanella</taxon>
    </lineage>
</organism>
<evidence type="ECO:0000313" key="14">
    <source>
        <dbReference type="Proteomes" id="UP000613743"/>
    </source>
</evidence>
<dbReference type="Proteomes" id="UP000613743">
    <property type="component" value="Unassembled WGS sequence"/>
</dbReference>
<dbReference type="SUPFAM" id="SSF52980">
    <property type="entry name" value="Restriction endonuclease-like"/>
    <property type="match status" value="1"/>
</dbReference>
<evidence type="ECO:0000256" key="11">
    <source>
        <dbReference type="SAM" id="Coils"/>
    </source>
</evidence>
<name>A0A917JZY2_9GAMM</name>
<keyword evidence="1 10" id="KW-0540">Nuclease</keyword>
<keyword evidence="11" id="KW-0175">Coiled coil</keyword>
<dbReference type="GO" id="GO:0009338">
    <property type="term" value="C:exodeoxyribonuclease V complex"/>
    <property type="evidence" value="ECO:0007669"/>
    <property type="project" value="InterPro"/>
</dbReference>
<dbReference type="PANTHER" id="PTHR30591">
    <property type="entry name" value="RECBCD ENZYME SUBUNIT RECC"/>
    <property type="match status" value="1"/>
</dbReference>
<dbReference type="Pfam" id="PF04257">
    <property type="entry name" value="Exonuc_V_gamma"/>
    <property type="match status" value="1"/>
</dbReference>
<evidence type="ECO:0000256" key="5">
    <source>
        <dbReference type="ARBA" id="ARBA00022806"/>
    </source>
</evidence>
<dbReference type="InterPro" id="IPR041500">
    <property type="entry name" value="RecC_C"/>
</dbReference>
<dbReference type="Gene3D" id="1.10.10.990">
    <property type="match status" value="1"/>
</dbReference>
<comment type="function">
    <text evidence="10">A helicase/nuclease that prepares dsDNA breaks (DSB) for recombinational DNA repair. Binds to DSBs and unwinds DNA via a highly rapid and processive ATP-dependent bidirectional helicase activity. Unwinds dsDNA until it encounters a Chi (crossover hotspot instigator) sequence from the 3' direction. Cuts ssDNA a few nucleotides 3' to the Chi site. The properties and activities of the enzyme are changed at Chi. The Chi-altered holoenzyme produces a long 3'-ssDNA overhang and facilitates RecA-binding to the ssDNA for homologous DNA recombination and repair. Holoenzyme degrades any linearized DNA that is unable to undergo homologous recombination. In the holoenzyme this subunit recognizes the wild-type Chi sequence, and when added to isolated RecB increases its ATP-dependent helicase processivity.</text>
</comment>
<protein>
    <recommendedName>
        <fullName evidence="10">RecBCD enzyme subunit RecC</fullName>
    </recommendedName>
    <alternativeName>
        <fullName evidence="10">Exonuclease V subunit RecC</fullName>
        <shortName evidence="10">ExoV subunit RecC</shortName>
    </alternativeName>
    <alternativeName>
        <fullName evidence="10">Helicase/nuclease RecBCD subunit RecC</fullName>
    </alternativeName>
</protein>
<evidence type="ECO:0000256" key="4">
    <source>
        <dbReference type="ARBA" id="ARBA00022801"/>
    </source>
</evidence>
<dbReference type="GO" id="GO:0005524">
    <property type="term" value="F:ATP binding"/>
    <property type="evidence" value="ECO:0007669"/>
    <property type="project" value="UniProtKB-UniRule"/>
</dbReference>
<keyword evidence="9 10" id="KW-0234">DNA repair</keyword>
<dbReference type="Gene3D" id="1.10.10.160">
    <property type="match status" value="1"/>
</dbReference>
<dbReference type="Gene3D" id="3.40.50.10930">
    <property type="match status" value="1"/>
</dbReference>
<dbReference type="AlphaFoldDB" id="A0A917JZY2"/>
<keyword evidence="8 10" id="KW-0238">DNA-binding</keyword>
<keyword evidence="5 10" id="KW-0347">Helicase</keyword>
<sequence length="1221" mass="138341">MLYLIQSNQMESLSEQLAAELAKPAADMPIFMNEQVLVQSPGMATWLRLEIAQYNKIAAGIEFPLPSSFIWQLCHDLLPNVPKENAFTKPLMTWKLMQLLPSLLTQAEFEPLKQYLDDEAPLKLFQLCGKIADVYDQYLVYRPDWILAWESHEEPFPLSSQQAWQPILWRALIDFNANPLNDAKYQPSAQADTNRHYHRTNLHQSLFDALANPDTDISMLPQRLFVFGISSMAPQTLEVLHGLAQRIDVMILSLSPCMHYWGDIVDSKLRAKLALSYQGKKQLAEAWESKLEVGNPILASNGKMGRELLDLMLSLPEDNINLSHDQFVEVTPHNLLTHLQNDILQLQTRGESLGPDGKLYQSTDGKHQLAHDDDSITLRSCHSPLREIETLHDHLLAQFSRDPSLLAKDIVVMLPDVAKYAPYIDAVFAAKEGAHYIPYAIADRGAAQESPLINSFLHLLSLDQSRFALSEILGLLEVPAILRRFELDDDELQLIRAWLERAGVRWGRDGQNRQELDLPAFTENSWATGIRRMLLGYALTDGSSLYDHYLPVSGIEGHASQALGKLLNFIEALDEHKLSLAQEIPVAERLEALEQLTESFYDVDDQEREQLQEIRDALAKLKDELEQAGLDAHLNIQVIQQWFVSRLTESRVGQHYLAGSVNFCTLMPMRSIPFKLVCLLGMNDGEYPRTQHPVGFDLIAHQGPRKGDRSRRLDDRYLFLEALLSARQQLYLSYIGHSERDNAERIPSMLVSELVEFCQLSFIPQALCEQAKQISTDNDNKQQACCEEKSSTMNSGDSEKDNPNSVEVHNQISAMQSLLALSDQCIAEQMIQTQPLQPFDKRLFTRAETDTQLSVQLSYEAQWCPEQTSSAHQSLKAGPRTKFILADEIRALTSANNGEEANNTGVETRPEIAQPAANQDFELASLIRFYRNPAQYFFNRCLSIDLSLDIQVDDNDEPFTIEPLQRYKVQSRLLDEAIRNGQLKPEASVIEQLKASGSLPIKPFDDLILGQYLKDISPLIDRTLYLIGETTREVEVEVTLTSNNQLPVTLTGRIDQVCAKGMVSYRPGRANGRDLVRQYLRHLALNAMGLEKTSYLNDIHNFHAFKPLTSTHALNQLQTWFNGYQQGLITPLHFAPKTSLAYAEAEGDHLQRLVQIKEVWIDEQNELGEGMEPHNRRLYQFPHDFTEIGFGTLAKQLLEPLLSAYETGKLAELQSYVEGVK</sequence>
<comment type="similarity">
    <text evidence="10">Belongs to the RecC family.</text>
</comment>
<comment type="miscellaneous">
    <text evidence="10">In the RecBCD complex, RecB has a slow 3'-5' helicase, an exonuclease activity and loads RecA onto ssDNA, RecD has a fast 5'-3' helicase activity, while RecC stimulates the ATPase and processivity of the RecB helicase and contributes to recognition of the Chi site.</text>
</comment>
<comment type="subunit">
    <text evidence="10">Heterotrimer of RecB, RecC and RecD. All subunits contribute to DNA-binding.</text>
</comment>
<dbReference type="HAMAP" id="MF_01486">
    <property type="entry name" value="RecC"/>
    <property type="match status" value="1"/>
</dbReference>
<dbReference type="PIRSF" id="PIRSF000980">
    <property type="entry name" value="RecC"/>
    <property type="match status" value="1"/>
</dbReference>
<dbReference type="InterPro" id="IPR011335">
    <property type="entry name" value="Restrct_endonuc-II-like"/>
</dbReference>
<evidence type="ECO:0000256" key="7">
    <source>
        <dbReference type="ARBA" id="ARBA00022840"/>
    </source>
</evidence>
<feature type="domain" description="RecC C-terminal" evidence="12">
    <location>
        <begin position="919"/>
        <end position="1146"/>
    </location>
</feature>
<evidence type="ECO:0000256" key="8">
    <source>
        <dbReference type="ARBA" id="ARBA00023125"/>
    </source>
</evidence>
<dbReference type="GO" id="GO:0008854">
    <property type="term" value="F:exodeoxyribonuclease V activity"/>
    <property type="evidence" value="ECO:0007669"/>
    <property type="project" value="InterPro"/>
</dbReference>
<dbReference type="GO" id="GO:0003678">
    <property type="term" value="F:DNA helicase activity"/>
    <property type="evidence" value="ECO:0007669"/>
    <property type="project" value="UniProtKB-UniRule"/>
</dbReference>
<dbReference type="InterPro" id="IPR027417">
    <property type="entry name" value="P-loop_NTPase"/>
</dbReference>
<reference evidence="13" key="1">
    <citation type="journal article" date="2014" name="Int. J. Syst. Evol. Microbiol.">
        <title>Complete genome sequence of Corynebacterium casei LMG S-19264T (=DSM 44701T), isolated from a smear-ripened cheese.</title>
        <authorList>
            <consortium name="US DOE Joint Genome Institute (JGI-PGF)"/>
            <person name="Walter F."/>
            <person name="Albersmeier A."/>
            <person name="Kalinowski J."/>
            <person name="Ruckert C."/>
        </authorList>
    </citation>
    <scope>NUCLEOTIDE SEQUENCE</scope>
    <source>
        <strain evidence="13">JCM 30804</strain>
    </source>
</reference>
<keyword evidence="6 10" id="KW-0269">Exonuclease</keyword>
<dbReference type="NCBIfam" id="TIGR01450">
    <property type="entry name" value="recC"/>
    <property type="match status" value="1"/>
</dbReference>
<dbReference type="PANTHER" id="PTHR30591:SF1">
    <property type="entry name" value="RECBCD ENZYME SUBUNIT RECC"/>
    <property type="match status" value="1"/>
</dbReference>
<keyword evidence="2 10" id="KW-0547">Nucleotide-binding</keyword>
<dbReference type="Gene3D" id="3.40.50.300">
    <property type="entry name" value="P-loop containing nucleotide triphosphate hydrolases"/>
    <property type="match status" value="2"/>
</dbReference>
<evidence type="ECO:0000313" key="13">
    <source>
        <dbReference type="EMBL" id="GGI91085.1"/>
    </source>
</evidence>
<dbReference type="EMBL" id="BMPZ01000011">
    <property type="protein sequence ID" value="GGI91085.1"/>
    <property type="molecule type" value="Genomic_DNA"/>
</dbReference>
<feature type="coiled-coil region" evidence="11">
    <location>
        <begin position="604"/>
        <end position="631"/>
    </location>
</feature>
<keyword evidence="7 10" id="KW-0067">ATP-binding</keyword>
<dbReference type="InterPro" id="IPR006697">
    <property type="entry name" value="RecC"/>
</dbReference>
<dbReference type="InterPro" id="IPR013986">
    <property type="entry name" value="DExx_box_DNA_helicase_dom_sf"/>
</dbReference>
<keyword evidence="14" id="KW-1185">Reference proteome</keyword>